<protein>
    <submittedName>
        <fullName evidence="1">Uncharacterized protein</fullName>
    </submittedName>
</protein>
<sequence>MQCVNLVITDPFSQTYVVCDARHVRGRCYGGVYAHAFARVRCCEMLTCTVKSRVQL</sequence>
<gene>
    <name evidence="1" type="ORF">HMPREF3192_01264</name>
</gene>
<organism evidence="1 2">
    <name type="scientific">Atopobium deltae</name>
    <dbReference type="NCBI Taxonomy" id="1393034"/>
    <lineage>
        <taxon>Bacteria</taxon>
        <taxon>Bacillati</taxon>
        <taxon>Actinomycetota</taxon>
        <taxon>Coriobacteriia</taxon>
        <taxon>Coriobacteriales</taxon>
        <taxon>Atopobiaceae</taxon>
        <taxon>Atopobium</taxon>
    </lineage>
</organism>
<dbReference type="EMBL" id="LSCR01000041">
    <property type="protein sequence ID" value="KXB33158.1"/>
    <property type="molecule type" value="Genomic_DNA"/>
</dbReference>
<dbReference type="AlphaFoldDB" id="A0A133XQE0"/>
<proteinExistence type="predicted"/>
<reference evidence="2" key="1">
    <citation type="submission" date="2016-01" db="EMBL/GenBank/DDBJ databases">
        <authorList>
            <person name="Mitreva M."/>
            <person name="Pepin K.H."/>
            <person name="Mihindukulasuriya K.A."/>
            <person name="Fulton R."/>
            <person name="Fronick C."/>
            <person name="O'Laughlin M."/>
            <person name="Miner T."/>
            <person name="Herter B."/>
            <person name="Rosa B.A."/>
            <person name="Cordes M."/>
            <person name="Tomlinson C."/>
            <person name="Wollam A."/>
            <person name="Palsikar V.B."/>
            <person name="Mardis E.R."/>
            <person name="Wilson R.K."/>
        </authorList>
    </citation>
    <scope>NUCLEOTIDE SEQUENCE [LARGE SCALE GENOMIC DNA]</scope>
    <source>
        <strain evidence="2">DNF00019</strain>
    </source>
</reference>
<dbReference type="STRING" id="1393034.HMPREF3192_01264"/>
<name>A0A133XQE0_9ACTN</name>
<evidence type="ECO:0000313" key="1">
    <source>
        <dbReference type="EMBL" id="KXB33158.1"/>
    </source>
</evidence>
<comment type="caution">
    <text evidence="1">The sequence shown here is derived from an EMBL/GenBank/DDBJ whole genome shotgun (WGS) entry which is preliminary data.</text>
</comment>
<dbReference type="PATRIC" id="fig|1393034.3.peg.1233"/>
<dbReference type="Proteomes" id="UP000070675">
    <property type="component" value="Unassembled WGS sequence"/>
</dbReference>
<evidence type="ECO:0000313" key="2">
    <source>
        <dbReference type="Proteomes" id="UP000070675"/>
    </source>
</evidence>
<keyword evidence="2" id="KW-1185">Reference proteome</keyword>
<accession>A0A133XQE0</accession>